<protein>
    <submittedName>
        <fullName evidence="2">Uncharacterized protein</fullName>
    </submittedName>
</protein>
<dbReference type="PATRIC" id="fig|243230.17.peg.1603"/>
<dbReference type="RefSeq" id="WP_010888045.1">
    <property type="nucleotide sequence ID" value="NC_001263.1"/>
</dbReference>
<feature type="signal peptide" evidence="1">
    <location>
        <begin position="1"/>
        <end position="22"/>
    </location>
</feature>
<keyword evidence="1" id="KW-0732">Signal</keyword>
<evidence type="ECO:0000256" key="1">
    <source>
        <dbReference type="SAM" id="SignalP"/>
    </source>
</evidence>
<dbReference type="OrthoDB" id="74039at2"/>
<proteinExistence type="predicted"/>
<dbReference type="AlphaFoldDB" id="Q9RUI0"/>
<organism evidence="2 3">
    <name type="scientific">Deinococcus radiodurans (strain ATCC 13939 / DSM 20539 / JCM 16871 / CCUG 27074 / LMG 4051 / NBRC 15346 / NCIMB 9279 / VKM B-1422 / R1)</name>
    <dbReference type="NCBI Taxonomy" id="243230"/>
    <lineage>
        <taxon>Bacteria</taxon>
        <taxon>Thermotogati</taxon>
        <taxon>Deinococcota</taxon>
        <taxon>Deinococci</taxon>
        <taxon>Deinococcales</taxon>
        <taxon>Deinococcaceae</taxon>
        <taxon>Deinococcus</taxon>
    </lineage>
</organism>
<dbReference type="PIR" id="A75398">
    <property type="entry name" value="A75398"/>
</dbReference>
<dbReference type="EnsemblBacteria" id="AAF10987">
    <property type="protein sequence ID" value="AAF10987"/>
    <property type="gene ID" value="DR_1406"/>
</dbReference>
<dbReference type="GeneID" id="69517648"/>
<accession>Q9RUI0</accession>
<dbReference type="Proteomes" id="UP000002524">
    <property type="component" value="Chromosome 1"/>
</dbReference>
<sequence>MSRRWLTPLLAAGVLSLTPAQATTAPPLTLTQQAQRAEVIVRATLGALKTVKEGDVTYQVYPLDVAEVIAGDPATLPQFEGKPALFVLQGTQDLPALTPKQEVIALLYARRLDSPLVGFSQGWYPVQGGKVTAGGPESPITDPAALRDAIRKARGAQ</sequence>
<dbReference type="STRING" id="243230.DR_1406"/>
<dbReference type="KEGG" id="dra:DR_1406"/>
<gene>
    <name evidence="2" type="ordered locus">DR_1406</name>
</gene>
<dbReference type="EMBL" id="AE000513">
    <property type="protein sequence ID" value="AAF10987.1"/>
    <property type="molecule type" value="Genomic_DNA"/>
</dbReference>
<reference evidence="2 3" key="1">
    <citation type="journal article" date="1999" name="Science">
        <title>Genome sequence of the radioresistant bacterium Deinococcus radiodurans R1.</title>
        <authorList>
            <person name="White O."/>
            <person name="Eisen J.A."/>
            <person name="Heidelberg J.F."/>
            <person name="Hickey E.K."/>
            <person name="Peterson J.D."/>
            <person name="Dodson R.J."/>
            <person name="Haft D.H."/>
            <person name="Gwinn M.L."/>
            <person name="Nelson W.C."/>
            <person name="Richardson D.L."/>
            <person name="Moffat K.S."/>
            <person name="Qin H."/>
            <person name="Jiang L."/>
            <person name="Pamphile W."/>
            <person name="Crosby M."/>
            <person name="Shen M."/>
            <person name="Vamathevan J.J."/>
            <person name="Lam P."/>
            <person name="McDonald L."/>
            <person name="Utterback T."/>
            <person name="Zalewski C."/>
            <person name="Makarova K.S."/>
            <person name="Aravind L."/>
            <person name="Daly M.J."/>
            <person name="Minton K.W."/>
            <person name="Fleischmann R.D."/>
            <person name="Ketchum K.A."/>
            <person name="Nelson K.E."/>
            <person name="Salzberg S."/>
            <person name="Smith H.O."/>
            <person name="Venter J.C."/>
            <person name="Fraser C.M."/>
        </authorList>
    </citation>
    <scope>NUCLEOTIDE SEQUENCE [LARGE SCALE GENOMIC DNA]</scope>
    <source>
        <strain evidence="3">ATCC 13939 / DSM 20539 / JCM 16871 / LMG 4051 / NBRC 15346 / NCIMB 9279 / R1 / VKM B-1422</strain>
    </source>
</reference>
<dbReference type="InParanoid" id="Q9RUI0"/>
<dbReference type="HOGENOM" id="CLU_146582_0_0_0"/>
<dbReference type="PaxDb" id="243230-DR_1406"/>
<feature type="chain" id="PRO_5009974266" evidence="1">
    <location>
        <begin position="23"/>
        <end position="157"/>
    </location>
</feature>
<evidence type="ECO:0000313" key="3">
    <source>
        <dbReference type="Proteomes" id="UP000002524"/>
    </source>
</evidence>
<evidence type="ECO:0000313" key="2">
    <source>
        <dbReference type="EMBL" id="AAF10987.1"/>
    </source>
</evidence>
<keyword evidence="3" id="KW-1185">Reference proteome</keyword>
<name>Q9RUI0_DEIRA</name>